<dbReference type="InterPro" id="IPR003033">
    <property type="entry name" value="SCP2_sterol-bd_dom"/>
</dbReference>
<organism evidence="2 3">
    <name type="scientific">Profundibacter amoris</name>
    <dbReference type="NCBI Taxonomy" id="2171755"/>
    <lineage>
        <taxon>Bacteria</taxon>
        <taxon>Pseudomonadati</taxon>
        <taxon>Pseudomonadota</taxon>
        <taxon>Alphaproteobacteria</taxon>
        <taxon>Rhodobacterales</taxon>
        <taxon>Paracoccaceae</taxon>
        <taxon>Profundibacter</taxon>
    </lineage>
</organism>
<dbReference type="Pfam" id="PF02036">
    <property type="entry name" value="SCP2"/>
    <property type="match status" value="1"/>
</dbReference>
<keyword evidence="3" id="KW-1185">Reference proteome</keyword>
<evidence type="ECO:0000313" key="2">
    <source>
        <dbReference type="EMBL" id="AXX99893.1"/>
    </source>
</evidence>
<evidence type="ECO:0000259" key="1">
    <source>
        <dbReference type="Pfam" id="PF02036"/>
    </source>
</evidence>
<evidence type="ECO:0000313" key="3">
    <source>
        <dbReference type="Proteomes" id="UP000261704"/>
    </source>
</evidence>
<dbReference type="InterPro" id="IPR036527">
    <property type="entry name" value="SCP2_sterol-bd_dom_sf"/>
</dbReference>
<name>A0A347UM15_9RHOB</name>
<dbReference type="OrthoDB" id="8479080at2"/>
<protein>
    <submittedName>
        <fullName evidence="2">Sterol-binding protein</fullName>
    </submittedName>
</protein>
<dbReference type="KEGG" id="pamo:BAR1_16815"/>
<proteinExistence type="predicted"/>
<gene>
    <name evidence="2" type="ORF">BAR1_16815</name>
</gene>
<dbReference type="SUPFAM" id="SSF55718">
    <property type="entry name" value="SCP-like"/>
    <property type="match status" value="1"/>
</dbReference>
<feature type="domain" description="SCP2" evidence="1">
    <location>
        <begin position="60"/>
        <end position="138"/>
    </location>
</feature>
<dbReference type="EMBL" id="CP032125">
    <property type="protein sequence ID" value="AXX99893.1"/>
    <property type="molecule type" value="Genomic_DNA"/>
</dbReference>
<reference evidence="2 3" key="1">
    <citation type="submission" date="2018-09" db="EMBL/GenBank/DDBJ databases">
        <title>Profundibacter amoris BAR1 gen. nov., sp. nov., a new member of the Roseobacter clade isolated at Lokis Castle Vent Field on the Arctic Mid-Oceanic Ridge.</title>
        <authorList>
            <person name="Le Moine Bauer S."/>
            <person name="Sjoeberg A.G."/>
            <person name="L'Haridon S."/>
            <person name="Stokke R."/>
            <person name="Roalkvam I."/>
            <person name="Steen I.H."/>
            <person name="Dahle H."/>
        </authorList>
    </citation>
    <scope>NUCLEOTIDE SEQUENCE [LARGE SCALE GENOMIC DNA]</scope>
    <source>
        <strain evidence="2 3">BAR1</strain>
    </source>
</reference>
<dbReference type="AlphaFoldDB" id="A0A347UM15"/>
<accession>A0A347UM15</accession>
<sequence>MQHTESKPAIAGFLQRRPRWAPPAPLFLLQPVLRRIVHRIAENNPDMFGRLGPHYRAVFVIDPVNLPFVMLLRPDPDDLMLVARRRNEIPEQDARISGSFLDLLMLVDGDLDGDALFFSRNLTITGNTEAVVCLRNALDDIDNSIAEEVADMFGRPGHAALRALRRINEKQETQ</sequence>
<dbReference type="RefSeq" id="WP_118944544.1">
    <property type="nucleotide sequence ID" value="NZ_CP032125.1"/>
</dbReference>
<dbReference type="Proteomes" id="UP000261704">
    <property type="component" value="Chromosome"/>
</dbReference>